<dbReference type="VEuPathDB" id="TriTrypDB:TEOVI_000771900"/>
<keyword evidence="1" id="KW-1133">Transmembrane helix</keyword>
<dbReference type="Proteomes" id="UP000195570">
    <property type="component" value="Unassembled WGS sequence"/>
</dbReference>
<reference evidence="2" key="1">
    <citation type="submission" date="2016-09" db="EMBL/GenBank/DDBJ databases">
        <authorList>
            <person name="Hebert L."/>
            <person name="Moumen B."/>
        </authorList>
    </citation>
    <scope>NUCLEOTIDE SEQUENCE [LARGE SCALE GENOMIC DNA]</scope>
    <source>
        <strain evidence="2">OVI</strain>
    </source>
</reference>
<name>A0A1G4I692_TRYEQ</name>
<gene>
    <name evidence="2" type="ORF">TEOVI_000771900</name>
</gene>
<evidence type="ECO:0000256" key="1">
    <source>
        <dbReference type="SAM" id="Phobius"/>
    </source>
</evidence>
<feature type="transmembrane region" description="Helical" evidence="1">
    <location>
        <begin position="356"/>
        <end position="378"/>
    </location>
</feature>
<dbReference type="AlphaFoldDB" id="A0A1G4I692"/>
<dbReference type="RefSeq" id="XP_067078701.1">
    <property type="nucleotide sequence ID" value="XM_067222600.1"/>
</dbReference>
<sequence>MQKSVPSYVDPFGTCPSSHANTPRASCRRHQRGLHNTTHGGISTGNVQDVDEFDDGFVGINLFAEPESPEAVREGCNCDLQRGIPPQRKHVVLESRPNVFVPVVEQNKCGELTGDDVVSDVMREMPQPQSSCIGCRIKTHNSAGIGARPLHLPEPVDSAEGNRHAIKVLLLYMNHMEVTMSSLTAGASILSLLWLIIFVAWEKESVEDSLLLYIAITHSYEGAAFQFLFILLLVASLTPFAWRFANKQWAEEVSDRCPAGINPLPQHLFRREGIIDGARFPISCNPVTSHVDTCSNAATVVAPGLRCDVRHSNAGVKTQSHLQQHKDISHGGDVAPNAAAAASWEVEVSLKSPWMLLLKPIVPLYITCTALTVAQIALTEGWDAAKLQKVAAADAASLRIVLLTVISVRAGLMSLAVLCNLFRPSKEMKVYFLS</sequence>
<dbReference type="EMBL" id="CZPT02000733">
    <property type="protein sequence ID" value="SCU67376.1"/>
    <property type="molecule type" value="Genomic_DNA"/>
</dbReference>
<keyword evidence="1" id="KW-0472">Membrane</keyword>
<evidence type="ECO:0000313" key="2">
    <source>
        <dbReference type="EMBL" id="SCU67376.1"/>
    </source>
</evidence>
<evidence type="ECO:0000313" key="3">
    <source>
        <dbReference type="Proteomes" id="UP000195570"/>
    </source>
</evidence>
<accession>A0A1G4I692</accession>
<feature type="transmembrane region" description="Helical" evidence="1">
    <location>
        <begin position="183"/>
        <end position="201"/>
    </location>
</feature>
<feature type="transmembrane region" description="Helical" evidence="1">
    <location>
        <begin position="398"/>
        <end position="422"/>
    </location>
</feature>
<keyword evidence="3" id="KW-1185">Reference proteome</keyword>
<comment type="caution">
    <text evidence="2">The sequence shown here is derived from an EMBL/GenBank/DDBJ whole genome shotgun (WGS) entry which is preliminary data.</text>
</comment>
<proteinExistence type="predicted"/>
<organism evidence="2 3">
    <name type="scientific">Trypanosoma equiperdum</name>
    <dbReference type="NCBI Taxonomy" id="5694"/>
    <lineage>
        <taxon>Eukaryota</taxon>
        <taxon>Discoba</taxon>
        <taxon>Euglenozoa</taxon>
        <taxon>Kinetoplastea</taxon>
        <taxon>Metakinetoplastina</taxon>
        <taxon>Trypanosomatida</taxon>
        <taxon>Trypanosomatidae</taxon>
        <taxon>Trypanosoma</taxon>
    </lineage>
</organism>
<dbReference type="GeneID" id="92381653"/>
<protein>
    <submittedName>
        <fullName evidence="2">Uncharacterized protein</fullName>
    </submittedName>
</protein>
<feature type="transmembrane region" description="Helical" evidence="1">
    <location>
        <begin position="223"/>
        <end position="242"/>
    </location>
</feature>
<keyword evidence="1" id="KW-0812">Transmembrane</keyword>